<evidence type="ECO:0000256" key="2">
    <source>
        <dbReference type="ARBA" id="ARBA00004555"/>
    </source>
</evidence>
<keyword evidence="3" id="KW-0333">Golgi apparatus</keyword>
<evidence type="ECO:0000313" key="7">
    <source>
        <dbReference type="Proteomes" id="UP000825935"/>
    </source>
</evidence>
<evidence type="ECO:0008006" key="8">
    <source>
        <dbReference type="Google" id="ProtNLM"/>
    </source>
</evidence>
<dbReference type="CDD" id="cd03572">
    <property type="entry name" value="ENTH_like_Tepsin"/>
    <property type="match status" value="1"/>
</dbReference>
<evidence type="ECO:0000313" key="6">
    <source>
        <dbReference type="EMBL" id="KAH7431301.1"/>
    </source>
</evidence>
<evidence type="ECO:0000256" key="4">
    <source>
        <dbReference type="ARBA" id="ARBA00023329"/>
    </source>
</evidence>
<dbReference type="GO" id="GO:0032588">
    <property type="term" value="C:trans-Golgi network membrane"/>
    <property type="evidence" value="ECO:0007669"/>
    <property type="project" value="TreeGrafter"/>
</dbReference>
<dbReference type="InterPro" id="IPR039273">
    <property type="entry name" value="TEPSIN"/>
</dbReference>
<sequence>MEVGMRALDISLRAIDAYKKTLLVDKVTSDDEGRPPVYVLNEISNILMSCSLDLTKEIVEYTFRRLRHRSPHVKYKVLRFIKYTLNKVESSAYRRELQRYSIKIRELFNFQGQMDPLVGDTFNQAVRDAAHDAMKAIFSLDGSIEVKGTRIEGFGSDTFSIKSLSSSPSCSLKETEREDFLHNDDGENTQHILRESFIPYSKGTDSFELLNGKHNVMEKKSMISCNSANFHHNGIGKQLREETSNGSCHQQSEEGSHQWTHRKKVLLLEEKLVNKVTTANGSRLRPTGESLKFFFLSAKSLSGKRIADALKAKLLSSSWQERLNAAYVIRSILNQEDIELLQAIHAEFADFRSLLNECAKYSQVSLRKEAEETISALARIHDRYSSCNNGSPSCDPSFVAEGHGLSCSQAFVTRGVNDPFSYASSTVSLLPAVECPYGVDLLNMETLACEQSSKTVLNSVRGDRSPSLSSNEPKEPNYVDDLFFSTSPPVHSEPPFESGSIMQSLMINFQSSELQNQHKTETSSLNSLVHSMANASVNEGSASSFNNWIPQPQSDNIRLMDSSGYHQVGKLESLHANSSLI</sequence>
<gene>
    <name evidence="6" type="ORF">KP509_08G041600</name>
</gene>
<protein>
    <recommendedName>
        <fullName evidence="8">VHS domain-containing protein</fullName>
    </recommendedName>
</protein>
<dbReference type="EMBL" id="CM035413">
    <property type="protein sequence ID" value="KAH7431301.1"/>
    <property type="molecule type" value="Genomic_DNA"/>
</dbReference>
<dbReference type="OrthoDB" id="118154at2759"/>
<proteinExistence type="predicted"/>
<dbReference type="SUPFAM" id="SSF48371">
    <property type="entry name" value="ARM repeat"/>
    <property type="match status" value="1"/>
</dbReference>
<evidence type="ECO:0000256" key="3">
    <source>
        <dbReference type="ARBA" id="ARBA00023034"/>
    </source>
</evidence>
<dbReference type="InterPro" id="IPR016024">
    <property type="entry name" value="ARM-type_fold"/>
</dbReference>
<dbReference type="AlphaFoldDB" id="A0A8T2U529"/>
<comment type="subcellular location">
    <subcellularLocation>
        <location evidence="1">Cytoplasmic vesicle</location>
    </subcellularLocation>
    <subcellularLocation>
        <location evidence="2">Golgi apparatus</location>
    </subcellularLocation>
</comment>
<reference evidence="6" key="1">
    <citation type="submission" date="2021-08" db="EMBL/GenBank/DDBJ databases">
        <title>WGS assembly of Ceratopteris richardii.</title>
        <authorList>
            <person name="Marchant D.B."/>
            <person name="Chen G."/>
            <person name="Jenkins J."/>
            <person name="Shu S."/>
            <person name="Leebens-Mack J."/>
            <person name="Grimwood J."/>
            <person name="Schmutz J."/>
            <person name="Soltis P."/>
            <person name="Soltis D."/>
            <person name="Chen Z.-H."/>
        </authorList>
    </citation>
    <scope>NUCLEOTIDE SEQUENCE</scope>
    <source>
        <strain evidence="6">Whitten #5841</strain>
        <tissue evidence="6">Leaf</tissue>
    </source>
</reference>
<dbReference type="Gene3D" id="1.25.40.90">
    <property type="match status" value="1"/>
</dbReference>
<feature type="region of interest" description="Disordered" evidence="5">
    <location>
        <begin position="455"/>
        <end position="475"/>
    </location>
</feature>
<organism evidence="6 7">
    <name type="scientific">Ceratopteris richardii</name>
    <name type="common">Triangle waterfern</name>
    <dbReference type="NCBI Taxonomy" id="49495"/>
    <lineage>
        <taxon>Eukaryota</taxon>
        <taxon>Viridiplantae</taxon>
        <taxon>Streptophyta</taxon>
        <taxon>Embryophyta</taxon>
        <taxon>Tracheophyta</taxon>
        <taxon>Polypodiopsida</taxon>
        <taxon>Polypodiidae</taxon>
        <taxon>Polypodiales</taxon>
        <taxon>Pteridineae</taxon>
        <taxon>Pteridaceae</taxon>
        <taxon>Parkerioideae</taxon>
        <taxon>Ceratopteris</taxon>
    </lineage>
</organism>
<dbReference type="InterPro" id="IPR035802">
    <property type="entry name" value="ENTH/VHS_tepsin"/>
</dbReference>
<accession>A0A8T2U529</accession>
<comment type="caution">
    <text evidence="6">The sequence shown here is derived from an EMBL/GenBank/DDBJ whole genome shotgun (WGS) entry which is preliminary data.</text>
</comment>
<dbReference type="OMA" id="HHPVMGG"/>
<dbReference type="Proteomes" id="UP000825935">
    <property type="component" value="Chromosome 8"/>
</dbReference>
<name>A0A8T2U529_CERRI</name>
<dbReference type="PANTHER" id="PTHR21514:SF0">
    <property type="entry name" value="AP-4 COMPLEX ACCESSORY SUBUNIT TEPSIN"/>
    <property type="match status" value="1"/>
</dbReference>
<feature type="region of interest" description="Disordered" evidence="5">
    <location>
        <begin position="241"/>
        <end position="260"/>
    </location>
</feature>
<dbReference type="InterPro" id="IPR008942">
    <property type="entry name" value="ENTH_VHS"/>
</dbReference>
<evidence type="ECO:0000256" key="5">
    <source>
        <dbReference type="SAM" id="MobiDB-lite"/>
    </source>
</evidence>
<dbReference type="PANTHER" id="PTHR21514">
    <property type="entry name" value="AP-4 COMPLEX ACCESSORY SUBUNIT TEPSIN"/>
    <property type="match status" value="1"/>
</dbReference>
<keyword evidence="4" id="KW-0968">Cytoplasmic vesicle</keyword>
<dbReference type="GO" id="GO:0031410">
    <property type="term" value="C:cytoplasmic vesicle"/>
    <property type="evidence" value="ECO:0007669"/>
    <property type="project" value="UniProtKB-SubCell"/>
</dbReference>
<keyword evidence="7" id="KW-1185">Reference proteome</keyword>
<evidence type="ECO:0000256" key="1">
    <source>
        <dbReference type="ARBA" id="ARBA00004541"/>
    </source>
</evidence>